<keyword evidence="13" id="KW-1185">Reference proteome</keyword>
<evidence type="ECO:0000256" key="7">
    <source>
        <dbReference type="ARBA" id="ARBA00023136"/>
    </source>
</evidence>
<dbReference type="EMBL" id="BMMF01000007">
    <property type="protein sequence ID" value="GGK38237.1"/>
    <property type="molecule type" value="Genomic_DNA"/>
</dbReference>
<feature type="domain" description="Polysaccharide chain length determinant N-terminal" evidence="11">
    <location>
        <begin position="17"/>
        <end position="106"/>
    </location>
</feature>
<dbReference type="SUPFAM" id="SSF52540">
    <property type="entry name" value="P-loop containing nucleoside triphosphate hydrolases"/>
    <property type="match status" value="1"/>
</dbReference>
<dbReference type="Pfam" id="PF02706">
    <property type="entry name" value="Wzz"/>
    <property type="match status" value="1"/>
</dbReference>
<evidence type="ECO:0000259" key="11">
    <source>
        <dbReference type="Pfam" id="PF02706"/>
    </source>
</evidence>
<keyword evidence="5" id="KW-0067">ATP-binding</keyword>
<dbReference type="GO" id="GO:0005886">
    <property type="term" value="C:plasma membrane"/>
    <property type="evidence" value="ECO:0007669"/>
    <property type="project" value="UniProtKB-SubCell"/>
</dbReference>
<dbReference type="InterPro" id="IPR050445">
    <property type="entry name" value="Bact_polysacc_biosynth/exp"/>
</dbReference>
<gene>
    <name evidence="12" type="ORF">GCM10011322_26580</name>
</gene>
<keyword evidence="7 10" id="KW-0472">Membrane</keyword>
<protein>
    <submittedName>
        <fullName evidence="12">Chromosome partitioning protein ParA</fullName>
    </submittedName>
</protein>
<evidence type="ECO:0000256" key="2">
    <source>
        <dbReference type="ARBA" id="ARBA00022475"/>
    </source>
</evidence>
<evidence type="ECO:0000256" key="10">
    <source>
        <dbReference type="SAM" id="Phobius"/>
    </source>
</evidence>
<evidence type="ECO:0000313" key="13">
    <source>
        <dbReference type="Proteomes" id="UP000600449"/>
    </source>
</evidence>
<evidence type="ECO:0000256" key="6">
    <source>
        <dbReference type="ARBA" id="ARBA00022989"/>
    </source>
</evidence>
<dbReference type="Gene3D" id="3.40.50.300">
    <property type="entry name" value="P-loop containing nucleotide triphosphate hydrolases"/>
    <property type="match status" value="1"/>
</dbReference>
<dbReference type="PANTHER" id="PTHR32309:SF13">
    <property type="entry name" value="FERRIC ENTEROBACTIN TRANSPORT PROTEIN FEPE"/>
    <property type="match status" value="1"/>
</dbReference>
<dbReference type="InterPro" id="IPR003856">
    <property type="entry name" value="LPS_length_determ_N"/>
</dbReference>
<name>A0A917V570_9HYPH</name>
<comment type="caution">
    <text evidence="12">The sequence shown here is derived from an EMBL/GenBank/DDBJ whole genome shotgun (WGS) entry which is preliminary data.</text>
</comment>
<evidence type="ECO:0000256" key="1">
    <source>
        <dbReference type="ARBA" id="ARBA00004651"/>
    </source>
</evidence>
<evidence type="ECO:0000256" key="9">
    <source>
        <dbReference type="SAM" id="MobiDB-lite"/>
    </source>
</evidence>
<feature type="transmembrane region" description="Helical" evidence="10">
    <location>
        <begin position="467"/>
        <end position="488"/>
    </location>
</feature>
<feature type="coiled-coil region" evidence="8">
    <location>
        <begin position="354"/>
        <end position="434"/>
    </location>
</feature>
<dbReference type="AlphaFoldDB" id="A0A917V570"/>
<comment type="subcellular location">
    <subcellularLocation>
        <location evidence="1">Cell membrane</location>
        <topology evidence="1">Multi-pass membrane protein</topology>
    </subcellularLocation>
</comment>
<accession>A0A917V570</accession>
<keyword evidence="2" id="KW-1003">Cell membrane</keyword>
<evidence type="ECO:0000256" key="8">
    <source>
        <dbReference type="SAM" id="Coils"/>
    </source>
</evidence>
<dbReference type="InterPro" id="IPR027417">
    <property type="entry name" value="P-loop_NTPase"/>
</dbReference>
<feature type="coiled-coil region" evidence="8">
    <location>
        <begin position="221"/>
        <end position="248"/>
    </location>
</feature>
<feature type="coiled-coil region" evidence="8">
    <location>
        <begin position="280"/>
        <end position="314"/>
    </location>
</feature>
<evidence type="ECO:0000256" key="3">
    <source>
        <dbReference type="ARBA" id="ARBA00022692"/>
    </source>
</evidence>
<feature type="transmembrane region" description="Helical" evidence="10">
    <location>
        <begin position="30"/>
        <end position="49"/>
    </location>
</feature>
<dbReference type="RefSeq" id="WP_188913721.1">
    <property type="nucleotide sequence ID" value="NZ_BMMF01000007.1"/>
</dbReference>
<keyword evidence="4" id="KW-0547">Nucleotide-binding</keyword>
<organism evidence="12 13">
    <name type="scientific">Salinarimonas ramus</name>
    <dbReference type="NCBI Taxonomy" id="690164"/>
    <lineage>
        <taxon>Bacteria</taxon>
        <taxon>Pseudomonadati</taxon>
        <taxon>Pseudomonadota</taxon>
        <taxon>Alphaproteobacteria</taxon>
        <taxon>Hyphomicrobiales</taxon>
        <taxon>Salinarimonadaceae</taxon>
        <taxon>Salinarimonas</taxon>
    </lineage>
</organism>
<proteinExistence type="predicted"/>
<keyword evidence="8" id="KW-0175">Coiled coil</keyword>
<dbReference type="Proteomes" id="UP000600449">
    <property type="component" value="Unassembled WGS sequence"/>
</dbReference>
<keyword evidence="6 10" id="KW-1133">Transmembrane helix</keyword>
<keyword evidence="3 10" id="KW-0812">Transmembrane</keyword>
<dbReference type="InterPro" id="IPR005702">
    <property type="entry name" value="Wzc-like_C"/>
</dbReference>
<feature type="region of interest" description="Disordered" evidence="9">
    <location>
        <begin position="731"/>
        <end position="751"/>
    </location>
</feature>
<evidence type="ECO:0000313" key="12">
    <source>
        <dbReference type="EMBL" id="GGK38237.1"/>
    </source>
</evidence>
<sequence>MPFLDEGRPGDDPRLRIDLPALAAFLRRRAWIIALAMVACIGIGGLYAFTAQPKFAAVAGLIIDDPQTDAGRLGTGTTPSAESMIAIETQMQIIRSQDVALAVVDALDLVEDPLFIPDRPDVVTGFVGRLRATVRNSLDAAFAPEPPTLVVEDGAPTSGTGDAAGAAGTALTPRERAAVSIRQDLQVYRLGSSRAVDVRYEGNHPQMAAAIANAVSEAYVRNRLEARFDAAENAADWLRDRIAELQGRFSDTARQVQRFRAENEIVDTGEGRGLINEQALGEVNQRLVAASSQAAEAQARVARIERALESDEIALDAVDSSESPIIAELRARWIELADEEAERAARLSEDSPALAAVRRDLARTEDAIRDELRRLASRLRTEADVARAREENLQDEMARLIARSNETEEAGVRVQQLESEADVLQAAFESYLRRYTDVIQQQSAPFLTARMISPALVPTAPTSPRKAIILVLSAILGGGLGLALAILVESFDRAVRLPRHLEDAGVESLGVVPLVSRDKAFSRRSADGLGYAIAAPGTPFSNGLRRVKAQISRSLPPGGKGAVIGVASLSPGEGASTVAGNLGRLFALGGQTTLLVDANLHTRTLSHAEGDTPVRRLSALGSEDLIERLRDPTENDPSGTPSGADLLGSQRMRAFLEEARERNEVTILDLPALETVPDANAVAPLVDSFVVVTQWGSTSRPALQEMAESLRRHGATIAGGVLNKARLRAMRAHGHRPTDEGYSRRRSRAAA</sequence>
<evidence type="ECO:0000256" key="5">
    <source>
        <dbReference type="ARBA" id="ARBA00022840"/>
    </source>
</evidence>
<dbReference type="PANTHER" id="PTHR32309">
    <property type="entry name" value="TYROSINE-PROTEIN KINASE"/>
    <property type="match status" value="1"/>
</dbReference>
<evidence type="ECO:0000256" key="4">
    <source>
        <dbReference type="ARBA" id="ARBA00022741"/>
    </source>
</evidence>
<dbReference type="GO" id="GO:0004713">
    <property type="term" value="F:protein tyrosine kinase activity"/>
    <property type="evidence" value="ECO:0007669"/>
    <property type="project" value="TreeGrafter"/>
</dbReference>
<dbReference type="CDD" id="cd05387">
    <property type="entry name" value="BY-kinase"/>
    <property type="match status" value="1"/>
</dbReference>
<reference evidence="12 13" key="1">
    <citation type="journal article" date="2014" name="Int. J. Syst. Evol. Microbiol.">
        <title>Complete genome sequence of Corynebacterium casei LMG S-19264T (=DSM 44701T), isolated from a smear-ripened cheese.</title>
        <authorList>
            <consortium name="US DOE Joint Genome Institute (JGI-PGF)"/>
            <person name="Walter F."/>
            <person name="Albersmeier A."/>
            <person name="Kalinowski J."/>
            <person name="Ruckert C."/>
        </authorList>
    </citation>
    <scope>NUCLEOTIDE SEQUENCE [LARGE SCALE GENOMIC DNA]</scope>
    <source>
        <strain evidence="12 13">CGMCC 1.9161</strain>
    </source>
</reference>